<proteinExistence type="predicted"/>
<dbReference type="OrthoDB" id="19768at2759"/>
<keyword evidence="3" id="KW-1185">Reference proteome</keyword>
<evidence type="ECO:0000256" key="1">
    <source>
        <dbReference type="SAM" id="MobiDB-lite"/>
    </source>
</evidence>
<reference evidence="2" key="1">
    <citation type="submission" date="2020-07" db="EMBL/GenBank/DDBJ databases">
        <title>Genome sequence and genetic diversity analysis of an under-domesticated orphan crop, white fonio (Digitaria exilis).</title>
        <authorList>
            <person name="Bennetzen J.L."/>
            <person name="Chen S."/>
            <person name="Ma X."/>
            <person name="Wang X."/>
            <person name="Yssel A.E.J."/>
            <person name="Chaluvadi S.R."/>
            <person name="Johnson M."/>
            <person name="Gangashetty P."/>
            <person name="Hamidou F."/>
            <person name="Sanogo M.D."/>
            <person name="Zwaenepoel A."/>
            <person name="Wallace J."/>
            <person name="Van De Peer Y."/>
            <person name="Van Deynze A."/>
        </authorList>
    </citation>
    <scope>NUCLEOTIDE SEQUENCE</scope>
    <source>
        <tissue evidence="2">Leaves</tissue>
    </source>
</reference>
<feature type="region of interest" description="Disordered" evidence="1">
    <location>
        <begin position="7"/>
        <end position="26"/>
    </location>
</feature>
<dbReference type="Proteomes" id="UP000636709">
    <property type="component" value="Unassembled WGS sequence"/>
</dbReference>
<name>A0A835EPR5_9POAL</name>
<dbReference type="EMBL" id="JACEFO010001742">
    <property type="protein sequence ID" value="KAF8712553.1"/>
    <property type="molecule type" value="Genomic_DNA"/>
</dbReference>
<organism evidence="2 3">
    <name type="scientific">Digitaria exilis</name>
    <dbReference type="NCBI Taxonomy" id="1010633"/>
    <lineage>
        <taxon>Eukaryota</taxon>
        <taxon>Viridiplantae</taxon>
        <taxon>Streptophyta</taxon>
        <taxon>Embryophyta</taxon>
        <taxon>Tracheophyta</taxon>
        <taxon>Spermatophyta</taxon>
        <taxon>Magnoliopsida</taxon>
        <taxon>Liliopsida</taxon>
        <taxon>Poales</taxon>
        <taxon>Poaceae</taxon>
        <taxon>PACMAD clade</taxon>
        <taxon>Panicoideae</taxon>
        <taxon>Panicodae</taxon>
        <taxon>Paniceae</taxon>
        <taxon>Anthephorinae</taxon>
        <taxon>Digitaria</taxon>
    </lineage>
</organism>
<comment type="caution">
    <text evidence="2">The sequence shown here is derived from an EMBL/GenBank/DDBJ whole genome shotgun (WGS) entry which is preliminary data.</text>
</comment>
<evidence type="ECO:0000313" key="2">
    <source>
        <dbReference type="EMBL" id="KAF8712553.1"/>
    </source>
</evidence>
<sequence length="222" mass="24608">MAMAFYQLQGQGGLTTTSTSSSPSYDPPHHHNMLFFTGSSPDPTLMPPVTTGDPPNPSSLAASAPKYKFVTCSPADWTAHELATLEEGLLRLRNFRLADVISWNCFVLIDIFFLMTLLCFPSEAVPVLDSATQHLLEKNNQLLTQIASNIETFKVGIMIYFTLSTEENMDLFLLTNNNIRAILERYDIAIAYFSFIPGRLVKIHTWNNAQASCLVGFSSSST</sequence>
<accession>A0A835EPR5</accession>
<gene>
    <name evidence="2" type="ORF">HU200_028304</name>
</gene>
<protein>
    <submittedName>
        <fullName evidence="2">Uncharacterized protein</fullName>
    </submittedName>
</protein>
<evidence type="ECO:0000313" key="3">
    <source>
        <dbReference type="Proteomes" id="UP000636709"/>
    </source>
</evidence>
<dbReference type="AlphaFoldDB" id="A0A835EPR5"/>